<keyword evidence="1" id="KW-0472">Membrane</keyword>
<name>A0ABZ0I0I1_9GAMM</name>
<keyword evidence="1" id="KW-0812">Transmembrane</keyword>
<protein>
    <submittedName>
        <fullName evidence="2">Uncharacterized protein</fullName>
    </submittedName>
</protein>
<evidence type="ECO:0000313" key="2">
    <source>
        <dbReference type="EMBL" id="WOJ92070.1"/>
    </source>
</evidence>
<sequence length="169" mass="18632">MLGWTARGIAEVIGLLSIVGSLAFVGLEVRQNSVATRASSNASVADAFIELNLLLASSPELARAVVVSFEEPDKLSPEERILVLGMWRALFHVWSNGHRQWSNETLDPVLYDSIVSEISTYGLSQDASVEDIDGRSRSMRWAWESERFIFNIEFQQFVDGLIGIGSGAN</sequence>
<organism evidence="2 3">
    <name type="scientific">Congregibacter variabilis</name>
    <dbReference type="NCBI Taxonomy" id="3081200"/>
    <lineage>
        <taxon>Bacteria</taxon>
        <taxon>Pseudomonadati</taxon>
        <taxon>Pseudomonadota</taxon>
        <taxon>Gammaproteobacteria</taxon>
        <taxon>Cellvibrionales</taxon>
        <taxon>Halieaceae</taxon>
        <taxon>Congregibacter</taxon>
    </lineage>
</organism>
<evidence type="ECO:0000256" key="1">
    <source>
        <dbReference type="SAM" id="Phobius"/>
    </source>
</evidence>
<dbReference type="Proteomes" id="UP001626537">
    <property type="component" value="Chromosome"/>
</dbReference>
<keyword evidence="1" id="KW-1133">Transmembrane helix</keyword>
<reference evidence="2 3" key="1">
    <citation type="submission" date="2023-10" db="EMBL/GenBank/DDBJ databases">
        <title>Two novel species belonging to the OM43/NOR5 clade.</title>
        <authorList>
            <person name="Park M."/>
        </authorList>
    </citation>
    <scope>NUCLEOTIDE SEQUENCE [LARGE SCALE GENOMIC DNA]</scope>
    <source>
        <strain evidence="2 3">IMCC43200</strain>
    </source>
</reference>
<keyword evidence="3" id="KW-1185">Reference proteome</keyword>
<proteinExistence type="predicted"/>
<accession>A0ABZ0I0I1</accession>
<dbReference type="EMBL" id="CP136864">
    <property type="protein sequence ID" value="WOJ92070.1"/>
    <property type="molecule type" value="Genomic_DNA"/>
</dbReference>
<evidence type="ECO:0000313" key="3">
    <source>
        <dbReference type="Proteomes" id="UP001626537"/>
    </source>
</evidence>
<gene>
    <name evidence="2" type="ORF">R0135_09755</name>
</gene>
<dbReference type="RefSeq" id="WP_407346645.1">
    <property type="nucleotide sequence ID" value="NZ_CP136864.1"/>
</dbReference>
<feature type="transmembrane region" description="Helical" evidence="1">
    <location>
        <begin position="6"/>
        <end position="27"/>
    </location>
</feature>